<dbReference type="Proteomes" id="UP000199475">
    <property type="component" value="Unassembled WGS sequence"/>
</dbReference>
<evidence type="ECO:0000259" key="1">
    <source>
        <dbReference type="Pfam" id="PF09861"/>
    </source>
</evidence>
<feature type="domain" description="LarA-like N-terminal" evidence="1">
    <location>
        <begin position="36"/>
        <end position="186"/>
    </location>
</feature>
<gene>
    <name evidence="2" type="ORF">SAMN04488242_2489</name>
</gene>
<sequence length="505" mass="54417">MSRPGFVLEVDDRTPALLTFSGDQLRLSRFGLGTKVVYPADADVSTNPIRLIDSALEAPAGTEPLEQRLTPSTKLTLVVLDTDRPRPRMRFDVRRSIVERVLELAARAGVDDVAIVVGGGLNKRWNPVDITRVLGDRVATSFQPDGRIESHDVTSEDAVAIGEVDGHAICVNRRVAESDLVVAIGAQFGHGEPCPLSAGIADVATLRRLGSPDSDRGFAKRVHETIHSSLNVFAVQAVLGQPHLSGALRFAHKREWEWKLADQLAFAAARQLAAALPRTGSQSLYSTPSADYAVVDVVGGAPAQVYDEAASVWQAANGVEVVGRADVVVTGAWGGAFDDGDPVGSPINAAHHALARRLGSHTGTPFVRDGGVAIAFHPLAPRFSNRRQSSAADFFAKILPETVDPAGMADFEERACSDEWYVDLYRKQFADHPLRTFQTWYRVAEATRSLSDVIWVGGNRRTADLFGHRSASTYADALEIASNTVGREPSITYLHGPGLPLGDVR</sequence>
<dbReference type="InterPro" id="IPR043166">
    <property type="entry name" value="LarA-like_C"/>
</dbReference>
<dbReference type="Gene3D" id="3.40.50.11440">
    <property type="match status" value="1"/>
</dbReference>
<dbReference type="GO" id="GO:0050043">
    <property type="term" value="F:lactate racemase activity"/>
    <property type="evidence" value="ECO:0007669"/>
    <property type="project" value="InterPro"/>
</dbReference>
<dbReference type="Gene3D" id="3.90.226.30">
    <property type="match status" value="1"/>
</dbReference>
<dbReference type="EMBL" id="FNGP01000005">
    <property type="protein sequence ID" value="SDL70907.1"/>
    <property type="molecule type" value="Genomic_DNA"/>
</dbReference>
<accession>A0A1G9MAE2</accession>
<protein>
    <recommendedName>
        <fullName evidence="1">LarA-like N-terminal domain-containing protein</fullName>
    </recommendedName>
</protein>
<evidence type="ECO:0000313" key="3">
    <source>
        <dbReference type="Proteomes" id="UP000199475"/>
    </source>
</evidence>
<dbReference type="OrthoDB" id="9770545at2"/>
<dbReference type="InterPro" id="IPR018657">
    <property type="entry name" value="LarA-like_N"/>
</dbReference>
<dbReference type="STRING" id="686624.SAMN04488242_2489"/>
<dbReference type="AlphaFoldDB" id="A0A1G9MAE2"/>
<dbReference type="Pfam" id="PF09861">
    <property type="entry name" value="Lar_N"/>
    <property type="match status" value="1"/>
</dbReference>
<evidence type="ECO:0000313" key="2">
    <source>
        <dbReference type="EMBL" id="SDL70907.1"/>
    </source>
</evidence>
<name>A0A1G9MAE2_9ACTN</name>
<dbReference type="RefSeq" id="WP_093252756.1">
    <property type="nucleotide sequence ID" value="NZ_FNGP01000005.1"/>
</dbReference>
<proteinExistence type="predicted"/>
<organism evidence="2 3">
    <name type="scientific">Tessaracoccus oleiagri</name>
    <dbReference type="NCBI Taxonomy" id="686624"/>
    <lineage>
        <taxon>Bacteria</taxon>
        <taxon>Bacillati</taxon>
        <taxon>Actinomycetota</taxon>
        <taxon>Actinomycetes</taxon>
        <taxon>Propionibacteriales</taxon>
        <taxon>Propionibacteriaceae</taxon>
        <taxon>Tessaracoccus</taxon>
    </lineage>
</organism>
<reference evidence="2 3" key="1">
    <citation type="submission" date="2016-10" db="EMBL/GenBank/DDBJ databases">
        <authorList>
            <person name="de Groot N.N."/>
        </authorList>
    </citation>
    <scope>NUCLEOTIDE SEQUENCE [LARGE SCALE GENOMIC DNA]</scope>
    <source>
        <strain evidence="2 3">CGMCC 1.9159</strain>
    </source>
</reference>
<keyword evidence="3" id="KW-1185">Reference proteome</keyword>